<keyword evidence="2" id="KW-0328">Glycosyltransferase</keyword>
<sequence>MPTPFRNRVEAGRMLAKRLTAYAGRSDVIVLGLPRGGVPVAYEVARALAAPLDVFVVRKLGVPGHEELAMGAIASAGVCVLNDDVVKVLRIPSPIIDAVAARELRELERRERVYRGDRPVPRLRGQTVILVDDGLATGSTMRAAVTAVRRLGPAHIVVAVPTAAPSTCEEFRHEADECVCEITPEPFYAVGLWYEDYSQTTDDEVRELLERSAAPAATVVMSGDPEGPIR</sequence>
<evidence type="ECO:0000313" key="2">
    <source>
        <dbReference type="EMBL" id="XBH02872.1"/>
    </source>
</evidence>
<dbReference type="EMBL" id="CP155447">
    <property type="protein sequence ID" value="XBH02872.1"/>
    <property type="molecule type" value="Genomic_DNA"/>
</dbReference>
<name>A0AAU7CBM5_9BACT</name>
<dbReference type="Pfam" id="PF00156">
    <property type="entry name" value="Pribosyltran"/>
    <property type="match status" value="1"/>
</dbReference>
<evidence type="ECO:0000259" key="1">
    <source>
        <dbReference type="Pfam" id="PF00156"/>
    </source>
</evidence>
<feature type="domain" description="Phosphoribosyltransferase" evidence="1">
    <location>
        <begin position="11"/>
        <end position="182"/>
    </location>
</feature>
<dbReference type="InterPro" id="IPR029057">
    <property type="entry name" value="PRTase-like"/>
</dbReference>
<proteinExistence type="predicted"/>
<organism evidence="2">
    <name type="scientific">Singulisphaera sp. Ch08</name>
    <dbReference type="NCBI Taxonomy" id="3120278"/>
    <lineage>
        <taxon>Bacteria</taxon>
        <taxon>Pseudomonadati</taxon>
        <taxon>Planctomycetota</taxon>
        <taxon>Planctomycetia</taxon>
        <taxon>Isosphaerales</taxon>
        <taxon>Isosphaeraceae</taxon>
        <taxon>Singulisphaera</taxon>
    </lineage>
</organism>
<dbReference type="GO" id="GO:0016757">
    <property type="term" value="F:glycosyltransferase activity"/>
    <property type="evidence" value="ECO:0007669"/>
    <property type="project" value="UniProtKB-KW"/>
</dbReference>
<dbReference type="Gene3D" id="3.40.50.2020">
    <property type="match status" value="1"/>
</dbReference>
<keyword evidence="2" id="KW-0808">Transferase</keyword>
<dbReference type="CDD" id="cd06223">
    <property type="entry name" value="PRTases_typeI"/>
    <property type="match status" value="1"/>
</dbReference>
<accession>A0AAU7CBM5</accession>
<dbReference type="AlphaFoldDB" id="A0AAU7CBM5"/>
<dbReference type="Gene3D" id="3.30.1310.20">
    <property type="entry name" value="PRTase-like"/>
    <property type="match status" value="1"/>
</dbReference>
<dbReference type="InterPro" id="IPR000836">
    <property type="entry name" value="PRTase_dom"/>
</dbReference>
<dbReference type="SUPFAM" id="SSF53271">
    <property type="entry name" value="PRTase-like"/>
    <property type="match status" value="1"/>
</dbReference>
<protein>
    <submittedName>
        <fullName evidence="2">Phosphoribosyltransferase</fullName>
    </submittedName>
</protein>
<gene>
    <name evidence="2" type="ORF">V5E97_31850</name>
</gene>
<dbReference type="RefSeq" id="WP_406695613.1">
    <property type="nucleotide sequence ID" value="NZ_CP155447.1"/>
</dbReference>
<reference evidence="2" key="1">
    <citation type="submission" date="2024-05" db="EMBL/GenBank/DDBJ databases">
        <title>Planctomycetes of the genus Singulisphaera possess chitinolytic capabilities.</title>
        <authorList>
            <person name="Ivanova A."/>
        </authorList>
    </citation>
    <scope>NUCLEOTIDE SEQUENCE</scope>
    <source>
        <strain evidence="2">Ch08T</strain>
    </source>
</reference>